<proteinExistence type="predicted"/>
<keyword evidence="8" id="KW-1185">Reference proteome</keyword>
<evidence type="ECO:0000256" key="1">
    <source>
        <dbReference type="ARBA" id="ARBA00000085"/>
    </source>
</evidence>
<evidence type="ECO:0000259" key="5">
    <source>
        <dbReference type="PROSITE" id="PS50109"/>
    </source>
</evidence>
<dbReference type="InterPro" id="IPR003594">
    <property type="entry name" value="HATPase_dom"/>
</dbReference>
<feature type="coiled-coil region" evidence="4">
    <location>
        <begin position="155"/>
        <end position="185"/>
    </location>
</feature>
<dbReference type="InterPro" id="IPR004358">
    <property type="entry name" value="Sig_transdc_His_kin-like_C"/>
</dbReference>
<evidence type="ECO:0000256" key="3">
    <source>
        <dbReference type="PROSITE-ProRule" id="PRU00169"/>
    </source>
</evidence>
<dbReference type="InterPro" id="IPR035965">
    <property type="entry name" value="PAS-like_dom_sf"/>
</dbReference>
<dbReference type="InterPro" id="IPR036890">
    <property type="entry name" value="HATPase_C_sf"/>
</dbReference>
<dbReference type="OrthoDB" id="9796100at2"/>
<dbReference type="EC" id="2.7.13.3" evidence="2"/>
<keyword evidence="7" id="KW-0808">Transferase</keyword>
<evidence type="ECO:0000256" key="2">
    <source>
        <dbReference type="ARBA" id="ARBA00012438"/>
    </source>
</evidence>
<dbReference type="PANTHER" id="PTHR43065">
    <property type="entry name" value="SENSOR HISTIDINE KINASE"/>
    <property type="match status" value="1"/>
</dbReference>
<dbReference type="InterPro" id="IPR011006">
    <property type="entry name" value="CheY-like_superfamily"/>
</dbReference>
<name>A0A126UXE6_9RHOB</name>
<sequence>MIQSKASIARYTQAGLNLIQQALSIYDADLKLVVCNARFQEMFSLPEWLVTPGATFIDTIRYLTERLEYGEVDDVESFVQERVDVALAFEPHYIERVRSNGQVVSIEGAPLPQGGWVTVYTDITPIKRQEALLRARSETLSDQVLSHSEQLGTTNRELAATIGALEQAKRELTEIEARTRLTTEMMPAHIAHLDPDGLYTYSNRRLSSVMPGRPNNILGLHMRVALGEAAYAKTGPYLERALAGEASVFEFTDEVSTRRIRVAFTPDIRENEITGVYILSMDITQETQARAALSQTHKKELAAQMTSGLAHDFANLLTIILGMQAQLARMGLPDDAKELITATQGAARRGGVLLDNIGKMSGPRPMHPAPCDVPNLLREIVVLATPSLGQDVHLTTSQAGLLEPLMLDAGSLQDSLLNLVLNARDAIGANSGRIEITARAEQDTWLEIQVADSGSGFSKEALINGLSPFFTTKGGEGSGLGLSMVYDLTKLAGGQVALENTDGGARVTIKLPLRAAPKTVSPTMVLLVEDSPEIRLSVRDMLISEGHVVIEAETVQEALQLAQLSGVGMVISDISLRGEGTGLELMDKLGALGLTVPKYLMTSRPPNDPLHNIAITRYPVLQKPFDRKQLTAFLAAKDPT</sequence>
<feature type="modified residue" description="4-aspartylphosphate" evidence="3">
    <location>
        <position position="573"/>
    </location>
</feature>
<evidence type="ECO:0000256" key="4">
    <source>
        <dbReference type="SAM" id="Coils"/>
    </source>
</evidence>
<protein>
    <recommendedName>
        <fullName evidence="2">histidine kinase</fullName>
        <ecNumber evidence="2">2.7.13.3</ecNumber>
    </recommendedName>
</protein>
<reference evidence="7 8" key="1">
    <citation type="submission" date="2016-02" db="EMBL/GenBank/DDBJ databases">
        <title>Complete genome sequence of Halocynthiibacter arcticus PAMC 20958t from arctic marine sediment.</title>
        <authorList>
            <person name="Lee Y.M."/>
            <person name="Baek K."/>
            <person name="Lee H.K."/>
            <person name="Shin S.C."/>
        </authorList>
    </citation>
    <scope>NUCLEOTIDE SEQUENCE [LARGE SCALE GENOMIC DNA]</scope>
    <source>
        <strain evidence="7">PAMC 20958</strain>
    </source>
</reference>
<dbReference type="SMART" id="SM00448">
    <property type="entry name" value="REC"/>
    <property type="match status" value="1"/>
</dbReference>
<evidence type="ECO:0000313" key="7">
    <source>
        <dbReference type="EMBL" id="AML50753.1"/>
    </source>
</evidence>
<dbReference type="EMBL" id="CP014327">
    <property type="protein sequence ID" value="AML50753.1"/>
    <property type="molecule type" value="Genomic_DNA"/>
</dbReference>
<gene>
    <name evidence="7" type="ORF">RC74_05195</name>
</gene>
<keyword evidence="3" id="KW-0597">Phosphoprotein</keyword>
<dbReference type="Gene3D" id="3.40.50.2300">
    <property type="match status" value="1"/>
</dbReference>
<dbReference type="InterPro" id="IPR013656">
    <property type="entry name" value="PAS_4"/>
</dbReference>
<dbReference type="Proteomes" id="UP000070371">
    <property type="component" value="Chromosome"/>
</dbReference>
<dbReference type="InterPro" id="IPR001789">
    <property type="entry name" value="Sig_transdc_resp-reg_receiver"/>
</dbReference>
<dbReference type="SUPFAM" id="SSF55785">
    <property type="entry name" value="PYP-like sensor domain (PAS domain)"/>
    <property type="match status" value="1"/>
</dbReference>
<dbReference type="Gene3D" id="3.30.565.10">
    <property type="entry name" value="Histidine kinase-like ATPase, C-terminal domain"/>
    <property type="match status" value="1"/>
</dbReference>
<dbReference type="Pfam" id="PF00072">
    <property type="entry name" value="Response_reg"/>
    <property type="match status" value="1"/>
</dbReference>
<dbReference type="KEGG" id="hat:RC74_05195"/>
<keyword evidence="7" id="KW-0418">Kinase</keyword>
<dbReference type="Pfam" id="PF02518">
    <property type="entry name" value="HATPase_c"/>
    <property type="match status" value="1"/>
</dbReference>
<comment type="catalytic activity">
    <reaction evidence="1">
        <text>ATP + protein L-histidine = ADP + protein N-phospho-L-histidine.</text>
        <dbReference type="EC" id="2.7.13.3"/>
    </reaction>
</comment>
<dbReference type="PROSITE" id="PS50110">
    <property type="entry name" value="RESPONSE_REGULATORY"/>
    <property type="match status" value="1"/>
</dbReference>
<keyword evidence="4" id="KW-0175">Coiled coil</keyword>
<dbReference type="PROSITE" id="PS50109">
    <property type="entry name" value="HIS_KIN"/>
    <property type="match status" value="1"/>
</dbReference>
<dbReference type="PRINTS" id="PR00344">
    <property type="entry name" value="BCTRLSENSOR"/>
</dbReference>
<dbReference type="SMART" id="SM00387">
    <property type="entry name" value="HATPase_c"/>
    <property type="match status" value="1"/>
</dbReference>
<dbReference type="AlphaFoldDB" id="A0A126UXE6"/>
<dbReference type="InterPro" id="IPR005467">
    <property type="entry name" value="His_kinase_dom"/>
</dbReference>
<accession>A0A126UXE6</accession>
<dbReference type="Gene3D" id="3.30.450.20">
    <property type="entry name" value="PAS domain"/>
    <property type="match status" value="2"/>
</dbReference>
<dbReference type="GO" id="GO:0000160">
    <property type="term" value="P:phosphorelay signal transduction system"/>
    <property type="evidence" value="ECO:0007669"/>
    <property type="project" value="InterPro"/>
</dbReference>
<evidence type="ECO:0000259" key="6">
    <source>
        <dbReference type="PROSITE" id="PS50110"/>
    </source>
</evidence>
<dbReference type="GO" id="GO:0004673">
    <property type="term" value="F:protein histidine kinase activity"/>
    <property type="evidence" value="ECO:0007669"/>
    <property type="project" value="UniProtKB-EC"/>
</dbReference>
<dbReference type="RefSeq" id="WP_039001169.1">
    <property type="nucleotide sequence ID" value="NZ_CP014327.1"/>
</dbReference>
<dbReference type="STRING" id="1579316.RC74_05195"/>
<dbReference type="PANTHER" id="PTHR43065:SF42">
    <property type="entry name" value="TWO-COMPONENT SENSOR PPRA"/>
    <property type="match status" value="1"/>
</dbReference>
<dbReference type="Pfam" id="PF08448">
    <property type="entry name" value="PAS_4"/>
    <property type="match status" value="1"/>
</dbReference>
<dbReference type="SUPFAM" id="SSF52172">
    <property type="entry name" value="CheY-like"/>
    <property type="match status" value="1"/>
</dbReference>
<feature type="domain" description="Response regulatory" evidence="6">
    <location>
        <begin position="524"/>
        <end position="638"/>
    </location>
</feature>
<feature type="domain" description="Histidine kinase" evidence="5">
    <location>
        <begin position="308"/>
        <end position="515"/>
    </location>
</feature>
<dbReference type="SUPFAM" id="SSF55874">
    <property type="entry name" value="ATPase domain of HSP90 chaperone/DNA topoisomerase II/histidine kinase"/>
    <property type="match status" value="1"/>
</dbReference>
<evidence type="ECO:0000313" key="8">
    <source>
        <dbReference type="Proteomes" id="UP000070371"/>
    </source>
</evidence>
<dbReference type="Pfam" id="PF12860">
    <property type="entry name" value="PAS_7"/>
    <property type="match status" value="1"/>
</dbReference>
<organism evidence="7 8">
    <name type="scientific">Falsihalocynthiibacter arcticus</name>
    <dbReference type="NCBI Taxonomy" id="1579316"/>
    <lineage>
        <taxon>Bacteria</taxon>
        <taxon>Pseudomonadati</taxon>
        <taxon>Pseudomonadota</taxon>
        <taxon>Alphaproteobacteria</taxon>
        <taxon>Rhodobacterales</taxon>
        <taxon>Roseobacteraceae</taxon>
        <taxon>Falsihalocynthiibacter</taxon>
    </lineage>
</organism>
<dbReference type="CDD" id="cd00156">
    <property type="entry name" value="REC"/>
    <property type="match status" value="1"/>
</dbReference>